<dbReference type="SUPFAM" id="SSF50494">
    <property type="entry name" value="Trypsin-like serine proteases"/>
    <property type="match status" value="1"/>
</dbReference>
<feature type="coiled-coil region" evidence="1">
    <location>
        <begin position="512"/>
        <end position="567"/>
    </location>
</feature>
<feature type="region of interest" description="Disordered" evidence="2">
    <location>
        <begin position="300"/>
        <end position="323"/>
    </location>
</feature>
<dbReference type="AlphaFoldDB" id="A0A1I1R4X7"/>
<dbReference type="EMBL" id="FOLM01000012">
    <property type="protein sequence ID" value="SFD26613.1"/>
    <property type="molecule type" value="Genomic_DNA"/>
</dbReference>
<gene>
    <name evidence="3" type="ORF">SAMN05421773_11255</name>
</gene>
<proteinExistence type="predicted"/>
<feature type="compositionally biased region" description="Gly residues" evidence="2">
    <location>
        <begin position="360"/>
        <end position="386"/>
    </location>
</feature>
<accession>A0A1I1R4X7</accession>
<dbReference type="Proteomes" id="UP000199207">
    <property type="component" value="Unassembled WGS sequence"/>
</dbReference>
<dbReference type="PROSITE" id="PS00672">
    <property type="entry name" value="V8_HIS"/>
    <property type="match status" value="1"/>
</dbReference>
<reference evidence="3 4" key="1">
    <citation type="submission" date="2016-10" db="EMBL/GenBank/DDBJ databases">
        <authorList>
            <person name="de Groot N.N."/>
        </authorList>
    </citation>
    <scope>NUCLEOTIDE SEQUENCE [LARGE SCALE GENOMIC DNA]</scope>
    <source>
        <strain evidence="3 4">CGMCC 4.5739</strain>
    </source>
</reference>
<keyword evidence="4" id="KW-1185">Reference proteome</keyword>
<feature type="compositionally biased region" description="Gly residues" evidence="2">
    <location>
        <begin position="19"/>
        <end position="33"/>
    </location>
</feature>
<dbReference type="Pfam" id="PF13365">
    <property type="entry name" value="Trypsin_2"/>
    <property type="match status" value="1"/>
</dbReference>
<protein>
    <submittedName>
        <fullName evidence="3">Trypsin-like peptidase domain-containing protein</fullName>
    </submittedName>
</protein>
<dbReference type="STRING" id="910347.SAMN05421773_11255"/>
<dbReference type="InterPro" id="IPR028301">
    <property type="entry name" value="V8_his_AS"/>
</dbReference>
<evidence type="ECO:0000256" key="2">
    <source>
        <dbReference type="SAM" id="MobiDB-lite"/>
    </source>
</evidence>
<name>A0A1I1R4X7_9ACTN</name>
<sequence>MFILLSTGRVGRGMRQRGTGNGHRAGAGRGGSGEVRAAQDPWRVRIRCPAGGRVIGSGVLLGGDTVLTCAHVVPGRTATVTVEFPEIEGAPGSPATVRDGCWHPADEGRGDLALLSVHRPPPGAPSAPLVRAAPAAGLAVELCGYSEAVMQGRGAAFEATVSRTFGERVQLNPAQAAHLPRHGFSGGPVLDMGRPSGVLGITVTAYLDRAGAAPLTLAHMIPVDTVIRYLPEVKRWAGGRHGVEPGLATAASAAELVDAGYAARLARWLSGRDTSPVYATEVTPGSARERTMQRALALADRELSTDEPRAVSSDPPETIPPVGSLDLAVHAAGRTAEEVARRIAERVRLRAPEEPADGPAGTGSSNGGSGSGSGSGADNGAGGPGGPGARELLRLLRLSLTIAVLGVNRAADPAGLVDLCGELAERDCRLLLVWDGGPSADRLAARESVRLRHRIGRVTARLRELDGRIEKLPAPSAADPPDETPQAIAARLWVDLAAYHGAHRTSGSRPPVAELHRALDRLGDRIGGLEERIRSARRAAERLRADRAALRRELDSYRQLAAGLLRAEHIGLDPLYQEARQALYSAPLSADAAEAASEAVRRYAAAVRAALGWPPAEETP</sequence>
<evidence type="ECO:0000313" key="3">
    <source>
        <dbReference type="EMBL" id="SFD26613.1"/>
    </source>
</evidence>
<feature type="region of interest" description="Disordered" evidence="2">
    <location>
        <begin position="347"/>
        <end position="386"/>
    </location>
</feature>
<evidence type="ECO:0000313" key="4">
    <source>
        <dbReference type="Proteomes" id="UP000199207"/>
    </source>
</evidence>
<keyword evidence="1" id="KW-0175">Coiled coil</keyword>
<organism evidence="3 4">
    <name type="scientific">Streptomyces aidingensis</name>
    <dbReference type="NCBI Taxonomy" id="910347"/>
    <lineage>
        <taxon>Bacteria</taxon>
        <taxon>Bacillati</taxon>
        <taxon>Actinomycetota</taxon>
        <taxon>Actinomycetes</taxon>
        <taxon>Kitasatosporales</taxon>
        <taxon>Streptomycetaceae</taxon>
        <taxon>Streptomyces</taxon>
    </lineage>
</organism>
<evidence type="ECO:0000256" key="1">
    <source>
        <dbReference type="SAM" id="Coils"/>
    </source>
</evidence>
<dbReference type="Gene3D" id="2.40.10.120">
    <property type="match status" value="1"/>
</dbReference>
<dbReference type="InterPro" id="IPR009003">
    <property type="entry name" value="Peptidase_S1_PA"/>
</dbReference>
<feature type="compositionally biased region" description="Basic and acidic residues" evidence="2">
    <location>
        <begin position="300"/>
        <end position="309"/>
    </location>
</feature>
<feature type="region of interest" description="Disordered" evidence="2">
    <location>
        <begin position="13"/>
        <end position="36"/>
    </location>
</feature>